<gene>
    <name evidence="3" type="ORF">E6O51_17200</name>
</gene>
<feature type="signal peptide" evidence="2">
    <location>
        <begin position="1"/>
        <end position="20"/>
    </location>
</feature>
<evidence type="ECO:0000313" key="4">
    <source>
        <dbReference type="Proteomes" id="UP000307956"/>
    </source>
</evidence>
<protein>
    <submittedName>
        <fullName evidence="3">Uncharacterized protein</fullName>
    </submittedName>
</protein>
<keyword evidence="4" id="KW-1185">Reference proteome</keyword>
<evidence type="ECO:0000313" key="3">
    <source>
        <dbReference type="EMBL" id="THF58077.1"/>
    </source>
</evidence>
<keyword evidence="2" id="KW-0732">Signal</keyword>
<accession>A0A4S4AGQ7</accession>
<comment type="caution">
    <text evidence="3">The sequence shown here is derived from an EMBL/GenBank/DDBJ whole genome shotgun (WGS) entry which is preliminary data.</text>
</comment>
<organism evidence="3 4">
    <name type="scientific">Pseudothauera rhizosphaerae</name>
    <dbReference type="NCBI Taxonomy" id="2565932"/>
    <lineage>
        <taxon>Bacteria</taxon>
        <taxon>Pseudomonadati</taxon>
        <taxon>Pseudomonadota</taxon>
        <taxon>Betaproteobacteria</taxon>
        <taxon>Rhodocyclales</taxon>
        <taxon>Zoogloeaceae</taxon>
        <taxon>Pseudothauera</taxon>
    </lineage>
</organism>
<evidence type="ECO:0000256" key="2">
    <source>
        <dbReference type="SAM" id="SignalP"/>
    </source>
</evidence>
<proteinExistence type="predicted"/>
<dbReference type="AlphaFoldDB" id="A0A4S4AGQ7"/>
<feature type="chain" id="PRO_5020383052" evidence="2">
    <location>
        <begin position="21"/>
        <end position="112"/>
    </location>
</feature>
<dbReference type="RefSeq" id="WP_136386244.1">
    <property type="nucleotide sequence ID" value="NZ_SSOD01000016.1"/>
</dbReference>
<name>A0A4S4AGQ7_9RHOO</name>
<reference evidence="3 4" key="1">
    <citation type="submission" date="2019-04" db="EMBL/GenBank/DDBJ databases">
        <title>Azoarcus rhizosphaerae sp. nov. isolated from rhizosphere of Ficus religiosa.</title>
        <authorList>
            <person name="Lin S.-Y."/>
            <person name="Hameed A."/>
            <person name="Hsu Y.-H."/>
            <person name="Young C.-C."/>
        </authorList>
    </citation>
    <scope>NUCLEOTIDE SEQUENCE [LARGE SCALE GENOMIC DNA]</scope>
    <source>
        <strain evidence="3 4">CC-YHH848</strain>
    </source>
</reference>
<dbReference type="EMBL" id="SSOD01000016">
    <property type="protein sequence ID" value="THF58077.1"/>
    <property type="molecule type" value="Genomic_DNA"/>
</dbReference>
<feature type="region of interest" description="Disordered" evidence="1">
    <location>
        <begin position="93"/>
        <end position="112"/>
    </location>
</feature>
<sequence>MRRLVSILFVLLMPLQSALAALDACCALDAEGRAAAACVDACHGGEAGGDPGSRTHQDCHPCHLGHAAIVAALPAMPLPARVELLSSVPAGAPAFRPPARPERPKWGAAVPA</sequence>
<dbReference type="Proteomes" id="UP000307956">
    <property type="component" value="Unassembled WGS sequence"/>
</dbReference>
<evidence type="ECO:0000256" key="1">
    <source>
        <dbReference type="SAM" id="MobiDB-lite"/>
    </source>
</evidence>